<dbReference type="InterPro" id="IPR001789">
    <property type="entry name" value="Sig_transdc_resp-reg_receiver"/>
</dbReference>
<dbReference type="SMART" id="SM00448">
    <property type="entry name" value="REC"/>
    <property type="match status" value="1"/>
</dbReference>
<comment type="function">
    <text evidence="7">May play the central regulatory role in sporulation. It may be an element of the effector pathway responsible for the activation of sporulation genes in response to nutritional stress. Spo0A may act in concert with spo0H (a sigma factor) to control the expression of some genes that are critical to the sporulation process.</text>
</comment>
<sequence length="223" mass="25007">MDTTRLLVVDDEESIRDLLAIGLGHRGFEVKTAANAAEALEIVSTFAPHAAIVDVMMPGEDGFQLTRRLRQDPNLYIVMLTARDAVSDRVQGLDDGADDYVVKPFDFDELVARINAGLRRIQKDAPPLWTFQEVTMDDVSHRVTVAGEAVQLTAKEYELLRYLLLNPGRVLSKTQILQHVWGYDFPGDDNLVEVHISSLRDKIGDRQKTVIQTVRGFGYRLGD</sequence>
<dbReference type="RefSeq" id="WP_169097483.1">
    <property type="nucleotide sequence ID" value="NZ_JABBVZ010000012.1"/>
</dbReference>
<comment type="caution">
    <text evidence="12">The sequence shown here is derived from an EMBL/GenBank/DDBJ whole genome shotgun (WGS) entry which is preliminary data.</text>
</comment>
<dbReference type="PROSITE" id="PS51755">
    <property type="entry name" value="OMPR_PHOB"/>
    <property type="match status" value="1"/>
</dbReference>
<keyword evidence="5 9" id="KW-0238">DNA-binding</keyword>
<evidence type="ECO:0000256" key="1">
    <source>
        <dbReference type="ARBA" id="ARBA00018672"/>
    </source>
</evidence>
<feature type="modified residue" description="4-aspartylphosphate" evidence="8">
    <location>
        <position position="54"/>
    </location>
</feature>
<dbReference type="GO" id="GO:0005829">
    <property type="term" value="C:cytosol"/>
    <property type="evidence" value="ECO:0007669"/>
    <property type="project" value="TreeGrafter"/>
</dbReference>
<dbReference type="PANTHER" id="PTHR48111">
    <property type="entry name" value="REGULATOR OF RPOS"/>
    <property type="match status" value="1"/>
</dbReference>
<feature type="DNA-binding region" description="OmpR/PhoB-type" evidence="9">
    <location>
        <begin position="126"/>
        <end position="223"/>
    </location>
</feature>
<dbReference type="GO" id="GO:0000976">
    <property type="term" value="F:transcription cis-regulatory region binding"/>
    <property type="evidence" value="ECO:0007669"/>
    <property type="project" value="TreeGrafter"/>
</dbReference>
<keyword evidence="6" id="KW-0804">Transcription</keyword>
<dbReference type="Gene3D" id="3.40.50.2300">
    <property type="match status" value="1"/>
</dbReference>
<dbReference type="AlphaFoldDB" id="A0A7Y0L2B9"/>
<proteinExistence type="predicted"/>
<dbReference type="InterPro" id="IPR001867">
    <property type="entry name" value="OmpR/PhoB-type_DNA-bd"/>
</dbReference>
<protein>
    <recommendedName>
        <fullName evidence="1">Stage 0 sporulation protein A homolog</fullName>
    </recommendedName>
</protein>
<dbReference type="GO" id="GO:0006355">
    <property type="term" value="P:regulation of DNA-templated transcription"/>
    <property type="evidence" value="ECO:0007669"/>
    <property type="project" value="InterPro"/>
</dbReference>
<dbReference type="CDD" id="cd00383">
    <property type="entry name" value="trans_reg_C"/>
    <property type="match status" value="1"/>
</dbReference>
<dbReference type="Pfam" id="PF00072">
    <property type="entry name" value="Response_reg"/>
    <property type="match status" value="1"/>
</dbReference>
<evidence type="ECO:0000313" key="13">
    <source>
        <dbReference type="Proteomes" id="UP000533476"/>
    </source>
</evidence>
<dbReference type="SMART" id="SM00862">
    <property type="entry name" value="Trans_reg_C"/>
    <property type="match status" value="1"/>
</dbReference>
<evidence type="ECO:0000256" key="9">
    <source>
        <dbReference type="PROSITE-ProRule" id="PRU01091"/>
    </source>
</evidence>
<dbReference type="InterPro" id="IPR011006">
    <property type="entry name" value="CheY-like_superfamily"/>
</dbReference>
<organism evidence="12 13">
    <name type="scientific">Sulfobacillus harzensis</name>
    <dbReference type="NCBI Taxonomy" id="2729629"/>
    <lineage>
        <taxon>Bacteria</taxon>
        <taxon>Bacillati</taxon>
        <taxon>Bacillota</taxon>
        <taxon>Clostridia</taxon>
        <taxon>Eubacteriales</taxon>
        <taxon>Clostridiales Family XVII. Incertae Sedis</taxon>
        <taxon>Sulfobacillus</taxon>
    </lineage>
</organism>
<dbReference type="InterPro" id="IPR036388">
    <property type="entry name" value="WH-like_DNA-bd_sf"/>
</dbReference>
<accession>A0A7Y0L2B9</accession>
<dbReference type="Proteomes" id="UP000533476">
    <property type="component" value="Unassembled WGS sequence"/>
</dbReference>
<evidence type="ECO:0000256" key="4">
    <source>
        <dbReference type="ARBA" id="ARBA00023015"/>
    </source>
</evidence>
<gene>
    <name evidence="12" type="ORF">HIJ39_05355</name>
</gene>
<dbReference type="FunFam" id="1.10.10.10:FF:000005">
    <property type="entry name" value="Two-component system response regulator"/>
    <property type="match status" value="1"/>
</dbReference>
<evidence type="ECO:0000256" key="2">
    <source>
        <dbReference type="ARBA" id="ARBA00022553"/>
    </source>
</evidence>
<dbReference type="Gene3D" id="6.10.250.690">
    <property type="match status" value="1"/>
</dbReference>
<evidence type="ECO:0000259" key="11">
    <source>
        <dbReference type="PROSITE" id="PS51755"/>
    </source>
</evidence>
<keyword evidence="13" id="KW-1185">Reference proteome</keyword>
<evidence type="ECO:0000256" key="5">
    <source>
        <dbReference type="ARBA" id="ARBA00023125"/>
    </source>
</evidence>
<reference evidence="12 13" key="1">
    <citation type="submission" date="2020-04" db="EMBL/GenBank/DDBJ databases">
        <authorList>
            <person name="Zhang R."/>
            <person name="Schippers A."/>
        </authorList>
    </citation>
    <scope>NUCLEOTIDE SEQUENCE [LARGE SCALE GENOMIC DNA]</scope>
    <source>
        <strain evidence="12 13">DSM 109850</strain>
    </source>
</reference>
<dbReference type="SUPFAM" id="SSF52172">
    <property type="entry name" value="CheY-like"/>
    <property type="match status" value="1"/>
</dbReference>
<dbReference type="Pfam" id="PF00486">
    <property type="entry name" value="Trans_reg_C"/>
    <property type="match status" value="1"/>
</dbReference>
<evidence type="ECO:0000256" key="7">
    <source>
        <dbReference type="ARBA" id="ARBA00024867"/>
    </source>
</evidence>
<dbReference type="GO" id="GO:0000156">
    <property type="term" value="F:phosphorelay response regulator activity"/>
    <property type="evidence" value="ECO:0007669"/>
    <property type="project" value="TreeGrafter"/>
</dbReference>
<dbReference type="GO" id="GO:0032993">
    <property type="term" value="C:protein-DNA complex"/>
    <property type="evidence" value="ECO:0007669"/>
    <property type="project" value="TreeGrafter"/>
</dbReference>
<dbReference type="CDD" id="cd17574">
    <property type="entry name" value="REC_OmpR"/>
    <property type="match status" value="1"/>
</dbReference>
<keyword evidence="3" id="KW-0902">Two-component regulatory system</keyword>
<feature type="domain" description="Response regulatory" evidence="10">
    <location>
        <begin position="5"/>
        <end position="118"/>
    </location>
</feature>
<feature type="domain" description="OmpR/PhoB-type" evidence="11">
    <location>
        <begin position="126"/>
        <end position="223"/>
    </location>
</feature>
<evidence type="ECO:0000313" key="12">
    <source>
        <dbReference type="EMBL" id="NMP21778.1"/>
    </source>
</evidence>
<dbReference type="PANTHER" id="PTHR48111:SF1">
    <property type="entry name" value="TWO-COMPONENT RESPONSE REGULATOR ORR33"/>
    <property type="match status" value="1"/>
</dbReference>
<dbReference type="PROSITE" id="PS50110">
    <property type="entry name" value="RESPONSE_REGULATORY"/>
    <property type="match status" value="1"/>
</dbReference>
<dbReference type="InterPro" id="IPR039420">
    <property type="entry name" value="WalR-like"/>
</dbReference>
<evidence type="ECO:0000259" key="10">
    <source>
        <dbReference type="PROSITE" id="PS50110"/>
    </source>
</evidence>
<dbReference type="Gene3D" id="1.10.10.10">
    <property type="entry name" value="Winged helix-like DNA-binding domain superfamily/Winged helix DNA-binding domain"/>
    <property type="match status" value="1"/>
</dbReference>
<name>A0A7Y0L2B9_9FIRM</name>
<dbReference type="EMBL" id="JABBVZ010000012">
    <property type="protein sequence ID" value="NMP21778.1"/>
    <property type="molecule type" value="Genomic_DNA"/>
</dbReference>
<keyword evidence="4" id="KW-0805">Transcription regulation</keyword>
<evidence type="ECO:0000256" key="8">
    <source>
        <dbReference type="PROSITE-ProRule" id="PRU00169"/>
    </source>
</evidence>
<keyword evidence="2 8" id="KW-0597">Phosphoprotein</keyword>
<evidence type="ECO:0000256" key="3">
    <source>
        <dbReference type="ARBA" id="ARBA00023012"/>
    </source>
</evidence>
<evidence type="ECO:0000256" key="6">
    <source>
        <dbReference type="ARBA" id="ARBA00023163"/>
    </source>
</evidence>